<reference evidence="4" key="1">
    <citation type="journal article" date="2019" name="Int. J. Syst. Evol. Microbiol.">
        <title>The Global Catalogue of Microorganisms (GCM) 10K type strain sequencing project: providing services to taxonomists for standard genome sequencing and annotation.</title>
        <authorList>
            <consortium name="The Broad Institute Genomics Platform"/>
            <consortium name="The Broad Institute Genome Sequencing Center for Infectious Disease"/>
            <person name="Wu L."/>
            <person name="Ma J."/>
        </authorList>
    </citation>
    <scope>NUCLEOTIDE SEQUENCE [LARGE SCALE GENOMIC DNA]</scope>
    <source>
        <strain evidence="4">CCUG 60529</strain>
    </source>
</reference>
<gene>
    <name evidence="3" type="ORF">ACFQ0I_14590</name>
</gene>
<dbReference type="EMBL" id="JBHTIB010000015">
    <property type="protein sequence ID" value="MFD0837005.1"/>
    <property type="molecule type" value="Genomic_DNA"/>
</dbReference>
<dbReference type="SUPFAM" id="SSF56935">
    <property type="entry name" value="Porins"/>
    <property type="match status" value="1"/>
</dbReference>
<proteinExistence type="predicted"/>
<comment type="caution">
    <text evidence="3">The sequence shown here is derived from an EMBL/GenBank/DDBJ whole genome shotgun (WGS) entry which is preliminary data.</text>
</comment>
<evidence type="ECO:0000256" key="1">
    <source>
        <dbReference type="ARBA" id="ARBA00022729"/>
    </source>
</evidence>
<dbReference type="Pfam" id="PF10677">
    <property type="entry name" value="DUF2490"/>
    <property type="match status" value="1"/>
</dbReference>
<organism evidence="3 4">
    <name type="scientific">Mariniflexile aquimaris</name>
    <dbReference type="NCBI Taxonomy" id="881009"/>
    <lineage>
        <taxon>Bacteria</taxon>
        <taxon>Pseudomonadati</taxon>
        <taxon>Bacteroidota</taxon>
        <taxon>Flavobacteriia</taxon>
        <taxon>Flavobacteriales</taxon>
        <taxon>Flavobacteriaceae</taxon>
        <taxon>Mariniflexile</taxon>
    </lineage>
</organism>
<evidence type="ECO:0000256" key="2">
    <source>
        <dbReference type="SAM" id="SignalP"/>
    </source>
</evidence>
<name>A0ABW3BWQ7_9FLAO</name>
<dbReference type="Proteomes" id="UP001597011">
    <property type="component" value="Unassembled WGS sequence"/>
</dbReference>
<accession>A0ABW3BWQ7</accession>
<dbReference type="Gene3D" id="2.40.160.40">
    <property type="entry name" value="monomeric porin ompg"/>
    <property type="match status" value="1"/>
</dbReference>
<dbReference type="InterPro" id="IPR053713">
    <property type="entry name" value="Bact_OM_Channel_sf"/>
</dbReference>
<protein>
    <submittedName>
        <fullName evidence="3">DUF2490 domain-containing protein</fullName>
    </submittedName>
</protein>
<feature type="signal peptide" evidence="2">
    <location>
        <begin position="1"/>
        <end position="27"/>
    </location>
</feature>
<sequence>MKKKNSYKQVCLFMVLFGLMLSNMANAQSSDSKNLNAWSTVSIEYKPNKKWSFELAEQLRLKENLSLVDEYFTELQTEYSVNKNFSLGAGARFIRQNDTEGNIQGYENHFRFQFDASYKHKINDFKLDYRLRYQNKNDLSVSSDEGDYANQHLRFKTGIEYNIKNWKLDPQFSAEIFNHFEKGEDGGFDKYRLTFGTDYDMKKYGKISLYYRFEKELNVDLPETTNIIGLSYKYTIKNK</sequence>
<evidence type="ECO:0000313" key="3">
    <source>
        <dbReference type="EMBL" id="MFD0837005.1"/>
    </source>
</evidence>
<keyword evidence="1 2" id="KW-0732">Signal</keyword>
<dbReference type="RefSeq" id="WP_379943501.1">
    <property type="nucleotide sequence ID" value="NZ_JBHTIB010000015.1"/>
</dbReference>
<dbReference type="InterPro" id="IPR019619">
    <property type="entry name" value="DUF2490"/>
</dbReference>
<evidence type="ECO:0000313" key="4">
    <source>
        <dbReference type="Proteomes" id="UP001597011"/>
    </source>
</evidence>
<feature type="chain" id="PRO_5046754138" evidence="2">
    <location>
        <begin position="28"/>
        <end position="239"/>
    </location>
</feature>
<keyword evidence="4" id="KW-1185">Reference proteome</keyword>